<keyword evidence="2" id="KW-1185">Reference proteome</keyword>
<dbReference type="EMBL" id="JBBVUL010000007">
    <property type="protein sequence ID" value="MEL0565174.1"/>
    <property type="molecule type" value="Genomic_DNA"/>
</dbReference>
<dbReference type="InterPro" id="IPR036622">
    <property type="entry name" value="LigA_sf"/>
</dbReference>
<evidence type="ECO:0000313" key="2">
    <source>
        <dbReference type="Proteomes" id="UP001385848"/>
    </source>
</evidence>
<protein>
    <submittedName>
        <fullName evidence="1">Arginine deiminase</fullName>
    </submittedName>
</protein>
<dbReference type="RefSeq" id="WP_315689661.1">
    <property type="nucleotide sequence ID" value="NZ_JAVTXQ010000007.1"/>
</dbReference>
<dbReference type="Gene3D" id="1.10.700.10">
    <property type="entry name" value="Dioxygenase LigAB, LigA subunit"/>
    <property type="match status" value="1"/>
</dbReference>
<name>A0ABU9FHW3_LACJE</name>
<reference evidence="1 2" key="1">
    <citation type="submission" date="2024-04" db="EMBL/GenBank/DDBJ databases">
        <title>Three lactobacilli isolated from voided urine samples from females with type 2 diabetes.</title>
        <authorList>
            <person name="Kula A."/>
            <person name="Stegman N."/>
            <person name="Putonti C."/>
        </authorList>
    </citation>
    <scope>NUCLEOTIDE SEQUENCE [LARGE SCALE GENOMIC DNA]</scope>
    <source>
        <strain evidence="1 2">1855</strain>
    </source>
</reference>
<dbReference type="Proteomes" id="UP001385848">
    <property type="component" value="Unassembled WGS sequence"/>
</dbReference>
<comment type="caution">
    <text evidence="1">The sequence shown here is derived from an EMBL/GenBank/DDBJ whole genome shotgun (WGS) entry which is preliminary data.</text>
</comment>
<organism evidence="1 2">
    <name type="scientific">Lactobacillus jensenii</name>
    <dbReference type="NCBI Taxonomy" id="109790"/>
    <lineage>
        <taxon>Bacteria</taxon>
        <taxon>Bacillati</taxon>
        <taxon>Bacillota</taxon>
        <taxon>Bacilli</taxon>
        <taxon>Lactobacillales</taxon>
        <taxon>Lactobacillaceae</taxon>
        <taxon>Lactobacillus</taxon>
    </lineage>
</organism>
<gene>
    <name evidence="1" type="ORF">AAC431_04445</name>
</gene>
<dbReference type="SUPFAM" id="SSF48076">
    <property type="entry name" value="LigA subunit of an aromatic-ring-opening dioxygenase LigAB"/>
    <property type="match status" value="1"/>
</dbReference>
<sequence length="83" mass="9118">MSKEFKILIDRLQSDPKFIGDFLANPRSFLEKLDISKEEKAALLSRDVAALNDLGLTTTQAAGALSGAHSQRCSSNRTTMTFE</sequence>
<proteinExistence type="predicted"/>
<evidence type="ECO:0000313" key="1">
    <source>
        <dbReference type="EMBL" id="MEL0565174.1"/>
    </source>
</evidence>
<accession>A0ABU9FHW3</accession>